<dbReference type="PANTHER" id="PTHR19353:SF19">
    <property type="entry name" value="DELTA(5) FATTY ACID DESATURASE C-RELATED"/>
    <property type="match status" value="1"/>
</dbReference>
<feature type="transmembrane region" description="Helical" evidence="2">
    <location>
        <begin position="267"/>
        <end position="289"/>
    </location>
</feature>
<dbReference type="InterPro" id="IPR036400">
    <property type="entry name" value="Cyt_B5-like_heme/steroid_sf"/>
</dbReference>
<evidence type="ECO:0000256" key="1">
    <source>
        <dbReference type="SAM" id="MobiDB-lite"/>
    </source>
</evidence>
<dbReference type="PANTHER" id="PTHR19353">
    <property type="entry name" value="FATTY ACID DESATURASE 2"/>
    <property type="match status" value="1"/>
</dbReference>
<gene>
    <name evidence="4" type="ORF">PPERSA_01507</name>
</gene>
<dbReference type="GO" id="GO:0042759">
    <property type="term" value="P:long-chain fatty acid biosynthetic process"/>
    <property type="evidence" value="ECO:0007669"/>
    <property type="project" value="UniProtKB-ARBA"/>
</dbReference>
<dbReference type="Pfam" id="PF00173">
    <property type="entry name" value="Cyt-b5"/>
    <property type="match status" value="1"/>
</dbReference>
<protein>
    <submittedName>
        <fullName evidence="4">Cytochrome b5-like heme/steroid binding domain</fullName>
    </submittedName>
</protein>
<proteinExistence type="predicted"/>
<dbReference type="AlphaFoldDB" id="A0A0V0QHF0"/>
<evidence type="ECO:0000313" key="4">
    <source>
        <dbReference type="EMBL" id="KRX01604.1"/>
    </source>
</evidence>
<feature type="transmembrane region" description="Helical" evidence="2">
    <location>
        <begin position="309"/>
        <end position="330"/>
    </location>
</feature>
<dbReference type="Proteomes" id="UP000054937">
    <property type="component" value="Unassembled WGS sequence"/>
</dbReference>
<dbReference type="SUPFAM" id="SSF55856">
    <property type="entry name" value="Cytochrome b5-like heme/steroid binding domain"/>
    <property type="match status" value="1"/>
</dbReference>
<feature type="transmembrane region" description="Helical" evidence="2">
    <location>
        <begin position="337"/>
        <end position="355"/>
    </location>
</feature>
<keyword evidence="2" id="KW-0812">Transmembrane</keyword>
<feature type="region of interest" description="Disordered" evidence="1">
    <location>
        <begin position="1"/>
        <end position="20"/>
    </location>
</feature>
<dbReference type="PIRSF" id="PIRSF015921">
    <property type="entry name" value="FA_sphinglp_des"/>
    <property type="match status" value="1"/>
</dbReference>
<dbReference type="OMA" id="RECTAIF"/>
<dbReference type="InParanoid" id="A0A0V0QHF0"/>
<dbReference type="GO" id="GO:0016020">
    <property type="term" value="C:membrane"/>
    <property type="evidence" value="ECO:0007669"/>
    <property type="project" value="TreeGrafter"/>
</dbReference>
<dbReference type="CDD" id="cd03506">
    <property type="entry name" value="Delta6-FADS-like"/>
    <property type="match status" value="1"/>
</dbReference>
<keyword evidence="2" id="KW-0472">Membrane</keyword>
<dbReference type="GO" id="GO:0006636">
    <property type="term" value="P:unsaturated fatty acid biosynthetic process"/>
    <property type="evidence" value="ECO:0007669"/>
    <property type="project" value="UniProtKB-ARBA"/>
</dbReference>
<dbReference type="SMART" id="SM01117">
    <property type="entry name" value="Cyt-b5"/>
    <property type="match status" value="1"/>
</dbReference>
<dbReference type="PROSITE" id="PS50255">
    <property type="entry name" value="CYTOCHROME_B5_2"/>
    <property type="match status" value="1"/>
</dbReference>
<sequence>MPTEQTLNNQSTNTKDINKNKNQQFSWQEIEKQNTDSCSWLVINEKVYDITNFAKSHPGGNMIRLGAGKDASILFYSYHPQGINPQTLQKLQIGTVIPDPQYKSWYANMETDEFYNVLKSRVMDWFKEKNMTWKGESNKEMYIKTFLILLGYFTSLYCMIVYGSYLAAAFFGICSAEIGVSIMHDGSHGSFSKIKFFNWATSWMMDMIGSSSYVWEVQHVSGHHIHTNNDHNDNKLIEVDPDVFTSYPFIRMHPDSPRKWFHKYQHIYSLFLFALFTFTKVLYSDFSNFYYGAIMHLSMVPRLHSKGSWFRVFFMKFLTLSITLGLNFYFNGFWQGFKLYLTFHIFVGLILALMFQVTHLSEGCTFIRDNNDAKITDIQQYYIEKAQKKYGIKQVKKHDPRSWAVSQCHTAANWATSSWFWSHFSGGLNHQIEHHLFPFMCHVHYYGDIQKIVEKTCAEYGVAYINHPTFGSAIKGLLNYLKQLGNPPTQKKQQ</sequence>
<dbReference type="Gene3D" id="3.10.120.10">
    <property type="entry name" value="Cytochrome b5-like heme/steroid binding domain"/>
    <property type="match status" value="1"/>
</dbReference>
<dbReference type="InterPro" id="IPR005804">
    <property type="entry name" value="FA_desaturase_dom"/>
</dbReference>
<keyword evidence="2" id="KW-1133">Transmembrane helix</keyword>
<dbReference type="GO" id="GO:0016717">
    <property type="term" value="F:oxidoreductase activity, acting on paired donors, with oxidation of a pair of donors resulting in the reduction of molecular oxygen to two molecules of water"/>
    <property type="evidence" value="ECO:0007669"/>
    <property type="project" value="TreeGrafter"/>
</dbReference>
<accession>A0A0V0QHF0</accession>
<name>A0A0V0QHF0_PSEPJ</name>
<keyword evidence="5" id="KW-1185">Reference proteome</keyword>
<dbReference type="InterPro" id="IPR012171">
    <property type="entry name" value="Fatty_acid_desaturase"/>
</dbReference>
<dbReference type="OrthoDB" id="260091at2759"/>
<feature type="domain" description="Cytochrome b5 heme-binding" evidence="3">
    <location>
        <begin position="22"/>
        <end position="97"/>
    </location>
</feature>
<feature type="transmembrane region" description="Helical" evidence="2">
    <location>
        <begin position="141"/>
        <end position="162"/>
    </location>
</feature>
<dbReference type="EMBL" id="LDAU01000170">
    <property type="protein sequence ID" value="KRX01604.1"/>
    <property type="molecule type" value="Genomic_DNA"/>
</dbReference>
<evidence type="ECO:0000256" key="2">
    <source>
        <dbReference type="SAM" id="Phobius"/>
    </source>
</evidence>
<reference evidence="4 5" key="1">
    <citation type="journal article" date="2015" name="Sci. Rep.">
        <title>Genome of the facultative scuticociliatosis pathogen Pseudocohnilembus persalinus provides insight into its virulence through horizontal gene transfer.</title>
        <authorList>
            <person name="Xiong J."/>
            <person name="Wang G."/>
            <person name="Cheng J."/>
            <person name="Tian M."/>
            <person name="Pan X."/>
            <person name="Warren A."/>
            <person name="Jiang C."/>
            <person name="Yuan D."/>
            <person name="Miao W."/>
        </authorList>
    </citation>
    <scope>NUCLEOTIDE SEQUENCE [LARGE SCALE GENOMIC DNA]</scope>
    <source>
        <strain evidence="4">36N120E</strain>
    </source>
</reference>
<organism evidence="4 5">
    <name type="scientific">Pseudocohnilembus persalinus</name>
    <name type="common">Ciliate</name>
    <dbReference type="NCBI Taxonomy" id="266149"/>
    <lineage>
        <taxon>Eukaryota</taxon>
        <taxon>Sar</taxon>
        <taxon>Alveolata</taxon>
        <taxon>Ciliophora</taxon>
        <taxon>Intramacronucleata</taxon>
        <taxon>Oligohymenophorea</taxon>
        <taxon>Scuticociliatia</taxon>
        <taxon>Philasterida</taxon>
        <taxon>Pseudocohnilembidae</taxon>
        <taxon>Pseudocohnilembus</taxon>
    </lineage>
</organism>
<comment type="caution">
    <text evidence="4">The sequence shown here is derived from an EMBL/GenBank/DDBJ whole genome shotgun (WGS) entry which is preliminary data.</text>
</comment>
<evidence type="ECO:0000313" key="5">
    <source>
        <dbReference type="Proteomes" id="UP000054937"/>
    </source>
</evidence>
<dbReference type="Pfam" id="PF00487">
    <property type="entry name" value="FA_desaturase"/>
    <property type="match status" value="1"/>
</dbReference>
<dbReference type="InterPro" id="IPR001199">
    <property type="entry name" value="Cyt_B5-like_heme/steroid-bd"/>
</dbReference>
<evidence type="ECO:0000259" key="3">
    <source>
        <dbReference type="PROSITE" id="PS50255"/>
    </source>
</evidence>